<feature type="region of interest" description="Disordered" evidence="7">
    <location>
        <begin position="29"/>
        <end position="50"/>
    </location>
</feature>
<dbReference type="Proteomes" id="UP000656804">
    <property type="component" value="Unassembled WGS sequence"/>
</dbReference>
<dbReference type="GO" id="GO:0004560">
    <property type="term" value="F:alpha-L-fucosidase activity"/>
    <property type="evidence" value="ECO:0007669"/>
    <property type="project" value="InterPro"/>
</dbReference>
<feature type="domain" description="Alpha-L-fucosidase C-terminal" evidence="11">
    <location>
        <begin position="443"/>
        <end position="531"/>
    </location>
</feature>
<keyword evidence="4 8" id="KW-0732">Signal</keyword>
<comment type="function">
    <text evidence="1">Alpha-L-fucosidase is responsible for hydrolyzing the alpha-1,6-linked fucose joined to the reducing-end N-acetylglucosamine of the carbohydrate moieties of glycoproteins.</text>
</comment>
<evidence type="ECO:0000313" key="12">
    <source>
        <dbReference type="EMBL" id="MBF4163342.1"/>
    </source>
</evidence>
<organism evidence="12 13">
    <name type="scientific">Nocardioides acrostichi</name>
    <dbReference type="NCBI Taxonomy" id="2784339"/>
    <lineage>
        <taxon>Bacteria</taxon>
        <taxon>Bacillati</taxon>
        <taxon>Actinomycetota</taxon>
        <taxon>Actinomycetes</taxon>
        <taxon>Propionibacteriales</taxon>
        <taxon>Nocardioidaceae</taxon>
        <taxon>Nocardioides</taxon>
    </lineage>
</organism>
<dbReference type="Gene3D" id="2.60.40.1180">
    <property type="entry name" value="Golgi alpha-mannosidase II"/>
    <property type="match status" value="1"/>
</dbReference>
<dbReference type="Gene3D" id="2.80.10.50">
    <property type="match status" value="1"/>
</dbReference>
<keyword evidence="6" id="KW-0326">Glycosidase</keyword>
<evidence type="ECO:0000259" key="9">
    <source>
        <dbReference type="Pfam" id="PF01120"/>
    </source>
</evidence>
<dbReference type="SUPFAM" id="SSF49695">
    <property type="entry name" value="gamma-Crystallin-like"/>
    <property type="match status" value="1"/>
</dbReference>
<dbReference type="InterPro" id="IPR017853">
    <property type="entry name" value="GH"/>
</dbReference>
<dbReference type="Pfam" id="PF14200">
    <property type="entry name" value="RicinB_lectin_2"/>
    <property type="match status" value="2"/>
</dbReference>
<protein>
    <recommendedName>
        <fullName evidence="3">alpha-L-fucosidase</fullName>
        <ecNumber evidence="3">3.2.1.51</ecNumber>
    </recommendedName>
</protein>
<dbReference type="RefSeq" id="WP_194504609.1">
    <property type="nucleotide sequence ID" value="NZ_JADIVZ010000011.1"/>
</dbReference>
<feature type="signal peptide" evidence="8">
    <location>
        <begin position="1"/>
        <end position="24"/>
    </location>
</feature>
<evidence type="ECO:0000313" key="13">
    <source>
        <dbReference type="Proteomes" id="UP000656804"/>
    </source>
</evidence>
<dbReference type="EC" id="3.2.1.51" evidence="3"/>
<name>A0A930Y8Q0_9ACTN</name>
<evidence type="ECO:0000256" key="4">
    <source>
        <dbReference type="ARBA" id="ARBA00022729"/>
    </source>
</evidence>
<evidence type="ECO:0000256" key="5">
    <source>
        <dbReference type="ARBA" id="ARBA00022801"/>
    </source>
</evidence>
<evidence type="ECO:0000256" key="7">
    <source>
        <dbReference type="SAM" id="MobiDB-lite"/>
    </source>
</evidence>
<dbReference type="EMBL" id="JADIVZ010000011">
    <property type="protein sequence ID" value="MBF4163342.1"/>
    <property type="molecule type" value="Genomic_DNA"/>
</dbReference>
<dbReference type="GO" id="GO:0016139">
    <property type="term" value="P:glycoside catabolic process"/>
    <property type="evidence" value="ECO:0007669"/>
    <property type="project" value="TreeGrafter"/>
</dbReference>
<evidence type="ECO:0000256" key="6">
    <source>
        <dbReference type="ARBA" id="ARBA00023295"/>
    </source>
</evidence>
<comment type="caution">
    <text evidence="12">The sequence shown here is derived from an EMBL/GenBank/DDBJ whole genome shotgun (WGS) entry which is preliminary data.</text>
</comment>
<dbReference type="InterPro" id="IPR031919">
    <property type="entry name" value="Fucosidase_C"/>
</dbReference>
<feature type="chain" id="PRO_5039150035" description="alpha-L-fucosidase" evidence="8">
    <location>
        <begin position="25"/>
        <end position="763"/>
    </location>
</feature>
<feature type="domain" description="Glycoside hydrolase family 29 N-terminal" evidence="9">
    <location>
        <begin position="43"/>
        <end position="412"/>
    </location>
</feature>
<feature type="domain" description="Ricin B lectin" evidence="10">
    <location>
        <begin position="693"/>
        <end position="747"/>
    </location>
</feature>
<dbReference type="Pfam" id="PF16757">
    <property type="entry name" value="Fucosidase_C"/>
    <property type="match status" value="1"/>
</dbReference>
<dbReference type="Gene3D" id="2.60.20.10">
    <property type="entry name" value="Crystallins"/>
    <property type="match status" value="1"/>
</dbReference>
<dbReference type="Gene3D" id="3.20.20.80">
    <property type="entry name" value="Glycosidases"/>
    <property type="match status" value="1"/>
</dbReference>
<keyword evidence="13" id="KW-1185">Reference proteome</keyword>
<reference evidence="12" key="1">
    <citation type="submission" date="2020-11" db="EMBL/GenBank/DDBJ databases">
        <title>Nocardioides sp. CBS4Y-1, whole genome shotgun sequence.</title>
        <authorList>
            <person name="Tuo L."/>
        </authorList>
    </citation>
    <scope>NUCLEOTIDE SEQUENCE</scope>
    <source>
        <strain evidence="12">CBS4Y-1</strain>
    </source>
</reference>
<dbReference type="InterPro" id="IPR035992">
    <property type="entry name" value="Ricin_B-like_lectins"/>
</dbReference>
<dbReference type="PANTHER" id="PTHR10030">
    <property type="entry name" value="ALPHA-L-FUCOSIDASE"/>
    <property type="match status" value="1"/>
</dbReference>
<dbReference type="SMART" id="SM00812">
    <property type="entry name" value="Alpha_L_fucos"/>
    <property type="match status" value="1"/>
</dbReference>
<dbReference type="InterPro" id="IPR013780">
    <property type="entry name" value="Glyco_hydro_b"/>
</dbReference>
<dbReference type="InterPro" id="IPR016286">
    <property type="entry name" value="FUC_metazoa-typ"/>
</dbReference>
<proteinExistence type="inferred from homology"/>
<dbReference type="InterPro" id="IPR000933">
    <property type="entry name" value="Glyco_hydro_29"/>
</dbReference>
<evidence type="ECO:0000259" key="11">
    <source>
        <dbReference type="Pfam" id="PF16757"/>
    </source>
</evidence>
<dbReference type="InterPro" id="IPR011024">
    <property type="entry name" value="G_crystallin-like"/>
</dbReference>
<dbReference type="InterPro" id="IPR000772">
    <property type="entry name" value="Ricin_B_lectin"/>
</dbReference>
<dbReference type="AlphaFoldDB" id="A0A930Y8Q0"/>
<dbReference type="CDD" id="cd00161">
    <property type="entry name" value="beta-trefoil_Ricin-like"/>
    <property type="match status" value="1"/>
</dbReference>
<feature type="domain" description="Ricin B lectin" evidence="10">
    <location>
        <begin position="631"/>
        <end position="690"/>
    </location>
</feature>
<sequence>MRSIKRSRLGAAALLVAVPLTLTALPQASVGAPANPADRSTASDRPGPYEATWQSVDQHQASPAWFKNAKFGIYWHWGAFTEPEYGSEWYGRDMFIDGSSVNRHHQDTYGDPTEWGYENFIDGGTDKAGNEVQFKPVLKSQGGSFAPNAWARLFKRAGAQFAGPVAEHHDGYSMWDSDVNEWNSVDRGPNLDLLKIFSRAVRKQHMKLLVAMHHSFNFNGFYDYAPEQTDPSLQKLYGQLPRDEENQLWFDKLKEVIDEAHPDILWQDFGLDSPGYCFNDGPCAVDEQQRLNFLAYYYNQAQKWGKDVVATYKHFDSGFNTNGEVADYERGGPADIVRPYWLTDDAVSSSSWSYTQGIGYYSSQAILHALIDRVSKNGNMLLNVSPTKEGTIPQAQRDVLYDMGDYLHRNGESIYKTRAWDVYGEGPTLMGGGIFSAPKAGTAQDIRFTRSRSDRVLYATVLGWPGDGATLDIDTLGSDDVDLRDLSKVQLIGPKAHSYRNLRHEQTASALEVTMPSRRPVKQDAYVVKLTFGDKLPAPVSSGTAGLFERTGAHGRSARLAQGSYTASDLKKLGVDADKVRSLRVGAGAQVTVYPEDDFSGTPTTYTGDQARLARHSVGSVEVALDVSEPFLITNQTNGMVIDGDELGAGEEVAQHAADSAADQQWRLVEAGGDYYRIENEATGWVIDGLERSSGSHVTQEESSDADSQLWSLQAAGDGWSYVVNKATGLGLDSGGNVSDGAPLKQWVLDGSPNLRWSFTAAH</sequence>
<evidence type="ECO:0000259" key="10">
    <source>
        <dbReference type="Pfam" id="PF14200"/>
    </source>
</evidence>
<evidence type="ECO:0000256" key="8">
    <source>
        <dbReference type="SAM" id="SignalP"/>
    </source>
</evidence>
<dbReference type="Pfam" id="PF01120">
    <property type="entry name" value="Alpha_L_fucos"/>
    <property type="match status" value="1"/>
</dbReference>
<dbReference type="SUPFAM" id="SSF50370">
    <property type="entry name" value="Ricin B-like lectins"/>
    <property type="match status" value="1"/>
</dbReference>
<evidence type="ECO:0000256" key="2">
    <source>
        <dbReference type="ARBA" id="ARBA00007951"/>
    </source>
</evidence>
<dbReference type="PRINTS" id="PR00741">
    <property type="entry name" value="GLHYDRLASE29"/>
</dbReference>
<evidence type="ECO:0000256" key="3">
    <source>
        <dbReference type="ARBA" id="ARBA00012662"/>
    </source>
</evidence>
<dbReference type="GO" id="GO:0006004">
    <property type="term" value="P:fucose metabolic process"/>
    <property type="evidence" value="ECO:0007669"/>
    <property type="project" value="InterPro"/>
</dbReference>
<dbReference type="GO" id="GO:0005764">
    <property type="term" value="C:lysosome"/>
    <property type="evidence" value="ECO:0007669"/>
    <property type="project" value="TreeGrafter"/>
</dbReference>
<evidence type="ECO:0000256" key="1">
    <source>
        <dbReference type="ARBA" id="ARBA00004071"/>
    </source>
</evidence>
<comment type="similarity">
    <text evidence="2">Belongs to the glycosyl hydrolase 29 family.</text>
</comment>
<keyword evidence="5" id="KW-0378">Hydrolase</keyword>
<dbReference type="PANTHER" id="PTHR10030:SF37">
    <property type="entry name" value="ALPHA-L-FUCOSIDASE-RELATED"/>
    <property type="match status" value="1"/>
</dbReference>
<dbReference type="SUPFAM" id="SSF51445">
    <property type="entry name" value="(Trans)glycosidases"/>
    <property type="match status" value="1"/>
</dbReference>
<dbReference type="PROSITE" id="PS50231">
    <property type="entry name" value="RICIN_B_LECTIN"/>
    <property type="match status" value="1"/>
</dbReference>
<accession>A0A930Y8Q0</accession>
<gene>
    <name evidence="12" type="ORF">ISG29_16750</name>
</gene>
<dbReference type="InterPro" id="IPR057739">
    <property type="entry name" value="Glyco_hydro_29_N"/>
</dbReference>